<reference evidence="3" key="2">
    <citation type="submission" date="2021-11" db="EMBL/GenBank/DDBJ databases">
        <authorList>
            <consortium name="Genoscope - CEA"/>
            <person name="William W."/>
        </authorList>
    </citation>
    <scope>NUCLEOTIDE SEQUENCE</scope>
</reference>
<feature type="transmembrane region" description="Helical" evidence="1">
    <location>
        <begin position="68"/>
        <end position="93"/>
    </location>
</feature>
<reference evidence="2" key="1">
    <citation type="submission" date="2021-01" db="EMBL/GenBank/DDBJ databases">
        <authorList>
            <person name="Corre E."/>
            <person name="Pelletier E."/>
            <person name="Niang G."/>
            <person name="Scheremetjew M."/>
            <person name="Finn R."/>
            <person name="Kale V."/>
            <person name="Holt S."/>
            <person name="Cochrane G."/>
            <person name="Meng A."/>
            <person name="Brown T."/>
            <person name="Cohen L."/>
        </authorList>
    </citation>
    <scope>NUCLEOTIDE SEQUENCE</scope>
    <source>
        <strain evidence="2">CCMP1756</strain>
    </source>
</reference>
<keyword evidence="1" id="KW-0472">Membrane</keyword>
<dbReference type="Proteomes" id="UP000789595">
    <property type="component" value="Unassembled WGS sequence"/>
</dbReference>
<protein>
    <recommendedName>
        <fullName evidence="5">Transmembrane protein</fullName>
    </recommendedName>
</protein>
<name>A0A7S3ZSX9_9STRA</name>
<proteinExistence type="predicted"/>
<gene>
    <name evidence="2" type="ORF">PCAL00307_LOCUS8373</name>
    <name evidence="3" type="ORF">PECAL_1P28350</name>
</gene>
<evidence type="ECO:0000313" key="2">
    <source>
        <dbReference type="EMBL" id="CAE0692937.1"/>
    </source>
</evidence>
<dbReference type="AlphaFoldDB" id="A0A7S3ZSX9"/>
<organism evidence="2">
    <name type="scientific">Pelagomonas calceolata</name>
    <dbReference type="NCBI Taxonomy" id="35677"/>
    <lineage>
        <taxon>Eukaryota</taxon>
        <taxon>Sar</taxon>
        <taxon>Stramenopiles</taxon>
        <taxon>Ochrophyta</taxon>
        <taxon>Pelagophyceae</taxon>
        <taxon>Pelagomonadales</taxon>
        <taxon>Pelagomonadaceae</taxon>
        <taxon>Pelagomonas</taxon>
    </lineage>
</organism>
<evidence type="ECO:0000256" key="1">
    <source>
        <dbReference type="SAM" id="Phobius"/>
    </source>
</evidence>
<dbReference type="EMBL" id="CAKKNE010000001">
    <property type="protein sequence ID" value="CAH0366346.1"/>
    <property type="molecule type" value="Genomic_DNA"/>
</dbReference>
<evidence type="ECO:0000313" key="4">
    <source>
        <dbReference type="Proteomes" id="UP000789595"/>
    </source>
</evidence>
<evidence type="ECO:0000313" key="3">
    <source>
        <dbReference type="EMBL" id="CAH0366346.1"/>
    </source>
</evidence>
<feature type="transmembrane region" description="Helical" evidence="1">
    <location>
        <begin position="213"/>
        <end position="234"/>
    </location>
</feature>
<keyword evidence="1" id="KW-0812">Transmembrane</keyword>
<accession>A0A7S3ZSX9</accession>
<keyword evidence="1" id="KW-1133">Transmembrane helix</keyword>
<keyword evidence="4" id="KW-1185">Reference proteome</keyword>
<dbReference type="EMBL" id="HBIW01009808">
    <property type="protein sequence ID" value="CAE0692937.1"/>
    <property type="molecule type" value="Transcribed_RNA"/>
</dbReference>
<sequence length="375" mass="41290">MGNAWSPPPNCLQIELRGGGKQCDCGPLRVEEYTVANDQRVLARVSGEEAREYIRGVNAHVAKGTGKYRWPICGCFACFLLGAALFGVMMGVFHEEKRLRCEARLCSRGEDPLLLPHGKPCCVFWCCGEGMDGGKHHHELPARPYNTSWDVWSSEAYFGIDERCSLYHDGDEHRPEDHTPRDANYGCGSCPARLSDEGECKTMFEGPAKDYEVTWPLLFLIPYLLPIPFIIFFICASACAVPRLYEEAFEDWRARGVVTHVTYQRGGKHSPNYLRLWFPPGQSVQPVITGPVVTGQNTFLVQVPPGSHAGQMMQVTSPAGVPMQVQIPAGMYPGATFAVASPAAPAVGVVEGVSYAEEEAGEPVLQAKVVPEREW</sequence>
<evidence type="ECO:0008006" key="5">
    <source>
        <dbReference type="Google" id="ProtNLM"/>
    </source>
</evidence>